<dbReference type="AlphaFoldDB" id="A0A2S3U5E9"/>
<reference evidence="5 6" key="1">
    <citation type="submission" date="2017-06" db="EMBL/GenBank/DDBJ databases">
        <title>Genome sequence of Lactobacillus plantarum subsp. plantarum strain SRCM101258.</title>
        <authorList>
            <person name="Cho S.H."/>
        </authorList>
    </citation>
    <scope>NUCLEOTIDE SEQUENCE [LARGE SCALE GENOMIC DNA]</scope>
    <source>
        <strain evidence="5 6">SRCM101258</strain>
    </source>
</reference>
<keyword evidence="1" id="KW-0805">Transcription regulation</keyword>
<dbReference type="Gene3D" id="1.10.260.40">
    <property type="entry name" value="lambda repressor-like DNA-binding domains"/>
    <property type="match status" value="1"/>
</dbReference>
<dbReference type="PROSITE" id="PS50932">
    <property type="entry name" value="HTH_LACI_2"/>
    <property type="match status" value="1"/>
</dbReference>
<dbReference type="Pfam" id="PF00356">
    <property type="entry name" value="LacI"/>
    <property type="match status" value="1"/>
</dbReference>
<dbReference type="EMBL" id="NKCZ01000108">
    <property type="protein sequence ID" value="POD83551.1"/>
    <property type="molecule type" value="Genomic_DNA"/>
</dbReference>
<dbReference type="SMART" id="SM00354">
    <property type="entry name" value="HTH_LACI"/>
    <property type="match status" value="1"/>
</dbReference>
<keyword evidence="3" id="KW-0804">Transcription</keyword>
<dbReference type="InterPro" id="IPR010982">
    <property type="entry name" value="Lambda_DNA-bd_dom_sf"/>
</dbReference>
<accession>A0A2S3U5E9</accession>
<evidence type="ECO:0000256" key="2">
    <source>
        <dbReference type="ARBA" id="ARBA00023125"/>
    </source>
</evidence>
<evidence type="ECO:0000313" key="5">
    <source>
        <dbReference type="EMBL" id="POD83551.1"/>
    </source>
</evidence>
<dbReference type="PANTHER" id="PTHR30146">
    <property type="entry name" value="LACI-RELATED TRANSCRIPTIONAL REPRESSOR"/>
    <property type="match status" value="1"/>
</dbReference>
<dbReference type="GO" id="GO:0003700">
    <property type="term" value="F:DNA-binding transcription factor activity"/>
    <property type="evidence" value="ECO:0007669"/>
    <property type="project" value="TreeGrafter"/>
</dbReference>
<sequence length="97" mass="10715">MAATLKDIANKVGVSLATVSRVLNKDQSLSVSDTTRQRILDAAEALQYSKINGILSRRRVSDLLLFNGIRNLRNKMICIICQSGWGLNVVDKIISLK</sequence>
<name>A0A2S3U5E9_LACPN</name>
<evidence type="ECO:0000256" key="3">
    <source>
        <dbReference type="ARBA" id="ARBA00023163"/>
    </source>
</evidence>
<dbReference type="Proteomes" id="UP000236990">
    <property type="component" value="Unassembled WGS sequence"/>
</dbReference>
<proteinExistence type="predicted"/>
<dbReference type="GO" id="GO:0000976">
    <property type="term" value="F:transcription cis-regulatory region binding"/>
    <property type="evidence" value="ECO:0007669"/>
    <property type="project" value="TreeGrafter"/>
</dbReference>
<keyword evidence="2" id="KW-0238">DNA-binding</keyword>
<gene>
    <name evidence="5" type="ORF">S101258_01928</name>
</gene>
<dbReference type="PROSITE" id="PS00356">
    <property type="entry name" value="HTH_LACI_1"/>
    <property type="match status" value="1"/>
</dbReference>
<evidence type="ECO:0000313" key="6">
    <source>
        <dbReference type="Proteomes" id="UP000236990"/>
    </source>
</evidence>
<evidence type="ECO:0000256" key="1">
    <source>
        <dbReference type="ARBA" id="ARBA00023015"/>
    </source>
</evidence>
<dbReference type="SUPFAM" id="SSF47413">
    <property type="entry name" value="lambda repressor-like DNA-binding domains"/>
    <property type="match status" value="1"/>
</dbReference>
<dbReference type="CDD" id="cd01392">
    <property type="entry name" value="HTH_LacI"/>
    <property type="match status" value="1"/>
</dbReference>
<protein>
    <submittedName>
        <fullName evidence="5">HTH-type transcriptional regulator GanR</fullName>
    </submittedName>
</protein>
<dbReference type="InterPro" id="IPR000843">
    <property type="entry name" value="HTH_LacI"/>
</dbReference>
<feature type="domain" description="HTH lacI-type" evidence="4">
    <location>
        <begin position="3"/>
        <end position="48"/>
    </location>
</feature>
<dbReference type="PANTHER" id="PTHR30146:SF149">
    <property type="entry name" value="HTH-TYPE TRANSCRIPTIONAL REGULATOR EBGR"/>
    <property type="match status" value="1"/>
</dbReference>
<organism evidence="5 6">
    <name type="scientific">Lactiplantibacillus plantarum subsp. plantarum</name>
    <dbReference type="NCBI Taxonomy" id="337330"/>
    <lineage>
        <taxon>Bacteria</taxon>
        <taxon>Bacillati</taxon>
        <taxon>Bacillota</taxon>
        <taxon>Bacilli</taxon>
        <taxon>Lactobacillales</taxon>
        <taxon>Lactobacillaceae</taxon>
        <taxon>Lactiplantibacillus</taxon>
    </lineage>
</organism>
<dbReference type="PRINTS" id="PR00036">
    <property type="entry name" value="HTHLACI"/>
</dbReference>
<comment type="caution">
    <text evidence="5">The sequence shown here is derived from an EMBL/GenBank/DDBJ whole genome shotgun (WGS) entry which is preliminary data.</text>
</comment>
<evidence type="ECO:0000259" key="4">
    <source>
        <dbReference type="PROSITE" id="PS50932"/>
    </source>
</evidence>